<proteinExistence type="predicted"/>
<evidence type="ECO:0000256" key="2">
    <source>
        <dbReference type="ARBA" id="ARBA00022448"/>
    </source>
</evidence>
<evidence type="ECO:0000313" key="9">
    <source>
        <dbReference type="Proteomes" id="UP000645257"/>
    </source>
</evidence>
<evidence type="ECO:0000256" key="1">
    <source>
        <dbReference type="ARBA" id="ARBA00004141"/>
    </source>
</evidence>
<dbReference type="AlphaFoldDB" id="A0A918P604"/>
<name>A0A918P604_9NEIS</name>
<feature type="transmembrane region" description="Helical" evidence="6">
    <location>
        <begin position="312"/>
        <end position="333"/>
    </location>
</feature>
<dbReference type="PANTHER" id="PTHR42718:SF9">
    <property type="entry name" value="MAJOR FACILITATOR SUPERFAMILY MULTIDRUG TRANSPORTER MFSC"/>
    <property type="match status" value="1"/>
</dbReference>
<accession>A0A918P604</accession>
<evidence type="ECO:0000256" key="6">
    <source>
        <dbReference type="SAM" id="Phobius"/>
    </source>
</evidence>
<sequence>MLSFFAIYSRIRDCYCFRLTNFPGFAMPSPSRPVLLRAHPECPPWQVHLFGLTLGLVTGADFVAVGMMGFAGGAIQGGLGATQQEFLWTLSAFASGAIVANLLLGRIATAIGYRRYTQWALRVFMLGSLACALADSITALSVARGLQGLGGGGLFSASRILLQLVSRPDERKRLMRGFLGGCFALSALSPWLSALLAEHVGWQAIFLLQAAYAPCLMLLVHLVYPRHSGTPTRLEAGSLDWAAVLALGVGSLMVLHVLEDVRLLRFAAEPALAGWLVTGLLSIAYAGVRLLGHRHPWLDLGRLAGRRYLTGLALYTAYYLFSGVWSAVLAALLMRGLGFDFATSAMVFTLGGLITVGASQLYLAYSRWLANRRALLVAGWLTLSASAWWLARSAMPGADLAALMPAILLHGLVPVLSVFQIGALTYLDLGAADYAHAYQLKNMLRELAGAVGTGFACLQMQDYEAQARHALIRGLDDGALARAGLTADMPALARIAEEIARQAVLLACDHTLRGLAAMAGAMTLAVAWQRGFA</sequence>
<evidence type="ECO:0000256" key="5">
    <source>
        <dbReference type="ARBA" id="ARBA00023136"/>
    </source>
</evidence>
<evidence type="ECO:0000256" key="3">
    <source>
        <dbReference type="ARBA" id="ARBA00022692"/>
    </source>
</evidence>
<dbReference type="GO" id="GO:0022857">
    <property type="term" value="F:transmembrane transporter activity"/>
    <property type="evidence" value="ECO:0007669"/>
    <property type="project" value="InterPro"/>
</dbReference>
<feature type="domain" description="Major facilitator superfamily (MFS) profile" evidence="7">
    <location>
        <begin position="47"/>
        <end position="533"/>
    </location>
</feature>
<dbReference type="SUPFAM" id="SSF103473">
    <property type="entry name" value="MFS general substrate transporter"/>
    <property type="match status" value="1"/>
</dbReference>
<evidence type="ECO:0000256" key="4">
    <source>
        <dbReference type="ARBA" id="ARBA00022989"/>
    </source>
</evidence>
<feature type="transmembrane region" description="Helical" evidence="6">
    <location>
        <begin position="177"/>
        <end position="196"/>
    </location>
</feature>
<keyword evidence="2" id="KW-0813">Transport</keyword>
<keyword evidence="4 6" id="KW-1133">Transmembrane helix</keyword>
<feature type="transmembrane region" description="Helical" evidence="6">
    <location>
        <begin position="202"/>
        <end position="224"/>
    </location>
</feature>
<dbReference type="Gene3D" id="1.20.1720.10">
    <property type="entry name" value="Multidrug resistance protein D"/>
    <property type="match status" value="1"/>
</dbReference>
<feature type="transmembrane region" description="Helical" evidence="6">
    <location>
        <begin position="86"/>
        <end position="107"/>
    </location>
</feature>
<gene>
    <name evidence="8" type="ORF">GCM10011289_26170</name>
</gene>
<feature type="transmembrane region" description="Helical" evidence="6">
    <location>
        <begin position="49"/>
        <end position="74"/>
    </location>
</feature>
<dbReference type="InterPro" id="IPR011701">
    <property type="entry name" value="MFS"/>
</dbReference>
<evidence type="ECO:0000313" key="8">
    <source>
        <dbReference type="EMBL" id="GGY21375.1"/>
    </source>
</evidence>
<protein>
    <recommendedName>
        <fullName evidence="7">Major facilitator superfamily (MFS) profile domain-containing protein</fullName>
    </recommendedName>
</protein>
<reference evidence="8" key="1">
    <citation type="journal article" date="2014" name="Int. J. Syst. Evol. Microbiol.">
        <title>Complete genome sequence of Corynebacterium casei LMG S-19264T (=DSM 44701T), isolated from a smear-ripened cheese.</title>
        <authorList>
            <consortium name="US DOE Joint Genome Institute (JGI-PGF)"/>
            <person name="Walter F."/>
            <person name="Albersmeier A."/>
            <person name="Kalinowski J."/>
            <person name="Ruckert C."/>
        </authorList>
    </citation>
    <scope>NUCLEOTIDE SEQUENCE</scope>
    <source>
        <strain evidence="8">KCTC 32182</strain>
    </source>
</reference>
<feature type="transmembrane region" description="Helical" evidence="6">
    <location>
        <begin position="236"/>
        <end position="258"/>
    </location>
</feature>
<feature type="transmembrane region" description="Helical" evidence="6">
    <location>
        <begin position="374"/>
        <end position="391"/>
    </location>
</feature>
<dbReference type="InterPro" id="IPR036259">
    <property type="entry name" value="MFS_trans_sf"/>
</dbReference>
<reference evidence="8" key="2">
    <citation type="submission" date="2020-09" db="EMBL/GenBank/DDBJ databases">
        <authorList>
            <person name="Sun Q."/>
            <person name="Kim S."/>
        </authorList>
    </citation>
    <scope>NUCLEOTIDE SEQUENCE</scope>
    <source>
        <strain evidence="8">KCTC 32182</strain>
    </source>
</reference>
<dbReference type="EMBL" id="BMYX01000016">
    <property type="protein sequence ID" value="GGY21375.1"/>
    <property type="molecule type" value="Genomic_DNA"/>
</dbReference>
<feature type="transmembrane region" description="Helical" evidence="6">
    <location>
        <begin position="270"/>
        <end position="291"/>
    </location>
</feature>
<dbReference type="PROSITE" id="PS50850">
    <property type="entry name" value="MFS"/>
    <property type="match status" value="1"/>
</dbReference>
<feature type="transmembrane region" description="Helical" evidence="6">
    <location>
        <begin position="403"/>
        <end position="427"/>
    </location>
</feature>
<keyword evidence="5 6" id="KW-0472">Membrane</keyword>
<dbReference type="Proteomes" id="UP000645257">
    <property type="component" value="Unassembled WGS sequence"/>
</dbReference>
<feature type="transmembrane region" description="Helical" evidence="6">
    <location>
        <begin position="119"/>
        <end position="140"/>
    </location>
</feature>
<dbReference type="Pfam" id="PF07690">
    <property type="entry name" value="MFS_1"/>
    <property type="match status" value="1"/>
</dbReference>
<dbReference type="InterPro" id="IPR020846">
    <property type="entry name" value="MFS_dom"/>
</dbReference>
<comment type="subcellular location">
    <subcellularLocation>
        <location evidence="1">Membrane</location>
        <topology evidence="1">Multi-pass membrane protein</topology>
    </subcellularLocation>
</comment>
<dbReference type="PANTHER" id="PTHR42718">
    <property type="entry name" value="MAJOR FACILITATOR SUPERFAMILY MULTIDRUG TRANSPORTER MFSC"/>
    <property type="match status" value="1"/>
</dbReference>
<keyword evidence="9" id="KW-1185">Reference proteome</keyword>
<evidence type="ECO:0000259" key="7">
    <source>
        <dbReference type="PROSITE" id="PS50850"/>
    </source>
</evidence>
<dbReference type="GO" id="GO:0016020">
    <property type="term" value="C:membrane"/>
    <property type="evidence" value="ECO:0007669"/>
    <property type="project" value="UniProtKB-SubCell"/>
</dbReference>
<comment type="caution">
    <text evidence="8">The sequence shown here is derived from an EMBL/GenBank/DDBJ whole genome shotgun (WGS) entry which is preliminary data.</text>
</comment>
<keyword evidence="3 6" id="KW-0812">Transmembrane</keyword>
<feature type="transmembrane region" description="Helical" evidence="6">
    <location>
        <begin position="345"/>
        <end position="365"/>
    </location>
</feature>
<feature type="transmembrane region" description="Helical" evidence="6">
    <location>
        <begin position="146"/>
        <end position="165"/>
    </location>
</feature>
<organism evidence="8 9">
    <name type="scientific">Paludibacterium paludis</name>
    <dbReference type="NCBI Taxonomy" id="1225769"/>
    <lineage>
        <taxon>Bacteria</taxon>
        <taxon>Pseudomonadati</taxon>
        <taxon>Pseudomonadota</taxon>
        <taxon>Betaproteobacteria</taxon>
        <taxon>Neisseriales</taxon>
        <taxon>Chromobacteriaceae</taxon>
        <taxon>Paludibacterium</taxon>
    </lineage>
</organism>